<sequence>MDRRYRVTCMTTPRIDINIAKIAHNAKELKELY</sequence>
<proteinExistence type="predicted"/>
<feature type="non-terminal residue" evidence="1">
    <location>
        <position position="33"/>
    </location>
</feature>
<organism evidence="1">
    <name type="scientific">marine sediment metagenome</name>
    <dbReference type="NCBI Taxonomy" id="412755"/>
    <lineage>
        <taxon>unclassified sequences</taxon>
        <taxon>metagenomes</taxon>
        <taxon>ecological metagenomes</taxon>
    </lineage>
</organism>
<evidence type="ECO:0000313" key="1">
    <source>
        <dbReference type="EMBL" id="GAF89121.1"/>
    </source>
</evidence>
<comment type="caution">
    <text evidence="1">The sequence shown here is derived from an EMBL/GenBank/DDBJ whole genome shotgun (WGS) entry which is preliminary data.</text>
</comment>
<name>X0TPD6_9ZZZZ</name>
<gene>
    <name evidence="1" type="ORF">S01H1_23939</name>
</gene>
<dbReference type="EMBL" id="BARS01014014">
    <property type="protein sequence ID" value="GAF89121.1"/>
    <property type="molecule type" value="Genomic_DNA"/>
</dbReference>
<reference evidence="1" key="1">
    <citation type="journal article" date="2014" name="Front. Microbiol.">
        <title>High frequency of phylogenetically diverse reductive dehalogenase-homologous genes in deep subseafloor sedimentary metagenomes.</title>
        <authorList>
            <person name="Kawai M."/>
            <person name="Futagami T."/>
            <person name="Toyoda A."/>
            <person name="Takaki Y."/>
            <person name="Nishi S."/>
            <person name="Hori S."/>
            <person name="Arai W."/>
            <person name="Tsubouchi T."/>
            <person name="Morono Y."/>
            <person name="Uchiyama I."/>
            <person name="Ito T."/>
            <person name="Fujiyama A."/>
            <person name="Inagaki F."/>
            <person name="Takami H."/>
        </authorList>
    </citation>
    <scope>NUCLEOTIDE SEQUENCE</scope>
    <source>
        <strain evidence="1">Expedition CK06-06</strain>
    </source>
</reference>
<dbReference type="AlphaFoldDB" id="X0TPD6"/>
<accession>X0TPD6</accession>
<protein>
    <submittedName>
        <fullName evidence="1">Uncharacterized protein</fullName>
    </submittedName>
</protein>